<accession>A0A7J7CQJ5</accession>
<comment type="caution">
    <text evidence="1">The sequence shown here is derived from an EMBL/GenBank/DDBJ whole genome shotgun (WGS) entry which is preliminary data.</text>
</comment>
<dbReference type="InterPro" id="IPR029063">
    <property type="entry name" value="SAM-dependent_MTases_sf"/>
</dbReference>
<dbReference type="InterPro" id="IPR016461">
    <property type="entry name" value="COMT-like"/>
</dbReference>
<protein>
    <submittedName>
        <fullName evidence="1">Scoulerine 9-O-methyltransferase</fullName>
    </submittedName>
</protein>
<dbReference type="Proteomes" id="UP000593562">
    <property type="component" value="Unassembled WGS sequence"/>
</dbReference>
<name>A0A7J7CQJ5_TRIWF</name>
<keyword evidence="2" id="KW-1185">Reference proteome</keyword>
<keyword evidence="1" id="KW-0489">Methyltransferase</keyword>
<dbReference type="GO" id="GO:0008168">
    <property type="term" value="F:methyltransferase activity"/>
    <property type="evidence" value="ECO:0007669"/>
    <property type="project" value="UniProtKB-KW"/>
</dbReference>
<organism evidence="1 2">
    <name type="scientific">Tripterygium wilfordii</name>
    <name type="common">Thunder God vine</name>
    <dbReference type="NCBI Taxonomy" id="458696"/>
    <lineage>
        <taxon>Eukaryota</taxon>
        <taxon>Viridiplantae</taxon>
        <taxon>Streptophyta</taxon>
        <taxon>Embryophyta</taxon>
        <taxon>Tracheophyta</taxon>
        <taxon>Spermatophyta</taxon>
        <taxon>Magnoliopsida</taxon>
        <taxon>eudicotyledons</taxon>
        <taxon>Gunneridae</taxon>
        <taxon>Pentapetalae</taxon>
        <taxon>rosids</taxon>
        <taxon>fabids</taxon>
        <taxon>Celastrales</taxon>
        <taxon>Celastraceae</taxon>
        <taxon>Tripterygium</taxon>
    </lineage>
</organism>
<sequence>MGSPEEDDFLSGFGMTRMIAVQLALRAAVELNVFTIIANSGPEAQLWKKSPEKVYGLTKKSRCLAANDGGVSLASALLFGSEREIVDSFFTLKDAVLEASYKGYNKANGENFFESLEKKPGLNKLFNDYMSVSTKVMLGQVLNVYRGFEEVKELRRNRDFTGDDHLCSSTYSWH</sequence>
<gene>
    <name evidence="1" type="ORF">HS088_TW14G00499</name>
</gene>
<dbReference type="Gene3D" id="3.40.50.150">
    <property type="entry name" value="Vaccinia Virus protein VP39"/>
    <property type="match status" value="1"/>
</dbReference>
<keyword evidence="1" id="KW-0808">Transferase</keyword>
<proteinExistence type="predicted"/>
<evidence type="ECO:0000313" key="1">
    <source>
        <dbReference type="EMBL" id="KAF5736357.1"/>
    </source>
</evidence>
<dbReference type="InterPro" id="IPR036388">
    <property type="entry name" value="WH-like_DNA-bd_sf"/>
</dbReference>
<dbReference type="EMBL" id="JAAARO010000014">
    <property type="protein sequence ID" value="KAF5736357.1"/>
    <property type="molecule type" value="Genomic_DNA"/>
</dbReference>
<dbReference type="GO" id="GO:0032259">
    <property type="term" value="P:methylation"/>
    <property type="evidence" value="ECO:0007669"/>
    <property type="project" value="UniProtKB-KW"/>
</dbReference>
<evidence type="ECO:0000313" key="2">
    <source>
        <dbReference type="Proteomes" id="UP000593562"/>
    </source>
</evidence>
<dbReference type="PANTHER" id="PTHR11746">
    <property type="entry name" value="O-METHYLTRANSFERASE"/>
    <property type="match status" value="1"/>
</dbReference>
<dbReference type="Gene3D" id="1.10.10.10">
    <property type="entry name" value="Winged helix-like DNA-binding domain superfamily/Winged helix DNA-binding domain"/>
    <property type="match status" value="1"/>
</dbReference>
<reference evidence="1 2" key="1">
    <citation type="journal article" date="2020" name="Nat. Commun.">
        <title>Genome of Tripterygium wilfordii and identification of cytochrome P450 involved in triptolide biosynthesis.</title>
        <authorList>
            <person name="Tu L."/>
            <person name="Su P."/>
            <person name="Zhang Z."/>
            <person name="Gao L."/>
            <person name="Wang J."/>
            <person name="Hu T."/>
            <person name="Zhou J."/>
            <person name="Zhang Y."/>
            <person name="Zhao Y."/>
            <person name="Liu Y."/>
            <person name="Song Y."/>
            <person name="Tong Y."/>
            <person name="Lu Y."/>
            <person name="Yang J."/>
            <person name="Xu C."/>
            <person name="Jia M."/>
            <person name="Peters R.J."/>
            <person name="Huang L."/>
            <person name="Gao W."/>
        </authorList>
    </citation>
    <scope>NUCLEOTIDE SEQUENCE [LARGE SCALE GENOMIC DNA]</scope>
    <source>
        <strain evidence="2">cv. XIE 37</strain>
        <tissue evidence="1">Leaf</tissue>
    </source>
</reference>
<dbReference type="AlphaFoldDB" id="A0A7J7CQJ5"/>
<dbReference type="InParanoid" id="A0A7J7CQJ5"/>